<dbReference type="EMBL" id="LYOZ01000053">
    <property type="protein sequence ID" value="OCH96792.1"/>
    <property type="molecule type" value="Genomic_DNA"/>
</dbReference>
<accession>A0ABX2XQP7</accession>
<gene>
    <name evidence="1" type="ORF">A8135_06445</name>
</gene>
<sequence length="74" mass="8458">MKELVRKFEAKSDEGKSVLILEYRGIKDILIPPDKEEMPMYGLPTYTTTNGQEVIKVNGGYQILGLDTLFYEND</sequence>
<evidence type="ECO:0000313" key="1">
    <source>
        <dbReference type="EMBL" id="OCH96792.1"/>
    </source>
</evidence>
<evidence type="ECO:0000313" key="2">
    <source>
        <dbReference type="Proteomes" id="UP000093336"/>
    </source>
</evidence>
<comment type="caution">
    <text evidence="1">The sequence shown here is derived from an EMBL/GenBank/DDBJ whole genome shotgun (WGS) entry which is preliminary data.</text>
</comment>
<reference evidence="1 2" key="1">
    <citation type="submission" date="2016-05" db="EMBL/GenBank/DDBJ databases">
        <authorList>
            <person name="Prochazka B."/>
            <person name="Indra A."/>
            <person name="Hasenberger P."/>
            <person name="Blaschitz M."/>
            <person name="Wagner L."/>
            <person name="Wewalka G."/>
            <person name="Sorschag S."/>
            <person name="Schmid D."/>
            <person name="Ruppitsch W."/>
        </authorList>
    </citation>
    <scope>NUCLEOTIDE SEQUENCE [LARGE SCALE GENOMIC DNA]</scope>
    <source>
        <strain evidence="1 2">974010_12</strain>
    </source>
</reference>
<dbReference type="RefSeq" id="WP_065621416.1">
    <property type="nucleotide sequence ID" value="NZ_LYOZ01000053.1"/>
</dbReference>
<keyword evidence="2" id="KW-1185">Reference proteome</keyword>
<name>A0ABX2XQP7_9GAMM</name>
<dbReference type="Proteomes" id="UP000093336">
    <property type="component" value="Unassembled WGS sequence"/>
</dbReference>
<organism evidence="1 2">
    <name type="scientific">Legionella jamestowniensis</name>
    <dbReference type="NCBI Taxonomy" id="455"/>
    <lineage>
        <taxon>Bacteria</taxon>
        <taxon>Pseudomonadati</taxon>
        <taxon>Pseudomonadota</taxon>
        <taxon>Gammaproteobacteria</taxon>
        <taxon>Legionellales</taxon>
        <taxon>Legionellaceae</taxon>
        <taxon>Legionella</taxon>
    </lineage>
</organism>
<protein>
    <submittedName>
        <fullName evidence="1">Uncharacterized protein</fullName>
    </submittedName>
</protein>
<proteinExistence type="predicted"/>